<gene>
    <name evidence="2" type="ORF">RCC_11364</name>
</gene>
<sequence length="346" mass="38827">MFAIDFWKRQKLFDGSQSVTVHSIAPEDTSIISSTKDRSERVSEPRSLLQKRRTGSSLSRRSLDLQTGVVTCTEPRRRASLPSKSAEVSIEMENLTSSSKESDNGGTNRTEASDPATKRQTRSHSRRHSRADSHDSSMMPSEGPNTAYKVTTGEDSNMASDVPRSLQIRKNVAALSPSPGLSPNNPLPQLPPRSPARRDGFESQSPQQSPVSPINLSRLIPAPQRHIQAPRYQDQPPRHATMKERLEFARSRAPSPPIDDESQKVAIRPPMYDSTKGLHQWTSTLPSTSRPDMEWEWPRRWTCCRCEATTIVEQKVCSHLDCGHYRCPLDCQMIRVARPLGQFVGY</sequence>
<feature type="compositionally biased region" description="Basic residues" evidence="1">
    <location>
        <begin position="119"/>
        <end position="129"/>
    </location>
</feature>
<evidence type="ECO:0000313" key="3">
    <source>
        <dbReference type="Proteomes" id="UP000225277"/>
    </source>
</evidence>
<dbReference type="RefSeq" id="XP_023632353.1">
    <property type="nucleotide sequence ID" value="XM_023776585.1"/>
</dbReference>
<feature type="compositionally biased region" description="Basic and acidic residues" evidence="1">
    <location>
        <begin position="35"/>
        <end position="44"/>
    </location>
</feature>
<dbReference type="Proteomes" id="UP000225277">
    <property type="component" value="Unassembled WGS sequence"/>
</dbReference>
<evidence type="ECO:0000313" key="2">
    <source>
        <dbReference type="EMBL" id="CZT25695.1"/>
    </source>
</evidence>
<feature type="compositionally biased region" description="Low complexity" evidence="1">
    <location>
        <begin position="203"/>
        <end position="213"/>
    </location>
</feature>
<feature type="region of interest" description="Disordered" evidence="1">
    <location>
        <begin position="175"/>
        <end position="214"/>
    </location>
</feature>
<name>A0A2D3VEP3_9PEZI</name>
<feature type="region of interest" description="Disordered" evidence="1">
    <location>
        <begin position="31"/>
        <end position="160"/>
    </location>
</feature>
<feature type="compositionally biased region" description="Low complexity" evidence="1">
    <location>
        <begin position="175"/>
        <end position="184"/>
    </location>
</feature>
<organism evidence="2 3">
    <name type="scientific">Ramularia collo-cygni</name>
    <dbReference type="NCBI Taxonomy" id="112498"/>
    <lineage>
        <taxon>Eukaryota</taxon>
        <taxon>Fungi</taxon>
        <taxon>Dikarya</taxon>
        <taxon>Ascomycota</taxon>
        <taxon>Pezizomycotina</taxon>
        <taxon>Dothideomycetes</taxon>
        <taxon>Dothideomycetidae</taxon>
        <taxon>Mycosphaerellales</taxon>
        <taxon>Mycosphaerellaceae</taxon>
        <taxon>Ramularia</taxon>
    </lineage>
</organism>
<dbReference type="AlphaFoldDB" id="A0A2D3VEP3"/>
<evidence type="ECO:0000256" key="1">
    <source>
        <dbReference type="SAM" id="MobiDB-lite"/>
    </source>
</evidence>
<feature type="compositionally biased region" description="Polar residues" evidence="1">
    <location>
        <begin position="94"/>
        <end position="110"/>
    </location>
</feature>
<keyword evidence="3" id="KW-1185">Reference proteome</keyword>
<dbReference type="OrthoDB" id="3946241at2759"/>
<proteinExistence type="predicted"/>
<accession>A0A2D3VEP3</accession>
<dbReference type="GeneID" id="35606383"/>
<reference evidence="2 3" key="1">
    <citation type="submission" date="2016-03" db="EMBL/GenBank/DDBJ databases">
        <authorList>
            <person name="Ploux O."/>
        </authorList>
    </citation>
    <scope>NUCLEOTIDE SEQUENCE [LARGE SCALE GENOMIC DNA]</scope>
    <source>
        <strain evidence="2 3">URUG2</strain>
    </source>
</reference>
<protein>
    <submittedName>
        <fullName evidence="2">Uncharacterized protein</fullName>
    </submittedName>
</protein>
<feature type="compositionally biased region" description="Pro residues" evidence="1">
    <location>
        <begin position="185"/>
        <end position="194"/>
    </location>
</feature>
<dbReference type="EMBL" id="FJUY01000029">
    <property type="protein sequence ID" value="CZT25695.1"/>
    <property type="molecule type" value="Genomic_DNA"/>
</dbReference>